<dbReference type="EMBL" id="JBHMAX010000014">
    <property type="protein sequence ID" value="MFB9731784.1"/>
    <property type="molecule type" value="Genomic_DNA"/>
</dbReference>
<dbReference type="PANTHER" id="PTHR46825">
    <property type="entry name" value="D-ALANYL-D-ALANINE-CARBOXYPEPTIDASE/ENDOPEPTIDASE AMPH"/>
    <property type="match status" value="1"/>
</dbReference>
<name>A0ABV5V1V6_9MICO</name>
<dbReference type="InterPro" id="IPR001466">
    <property type="entry name" value="Beta-lactam-related"/>
</dbReference>
<accession>A0ABV5V1V6</accession>
<dbReference type="Proteomes" id="UP001589613">
    <property type="component" value="Unassembled WGS sequence"/>
</dbReference>
<evidence type="ECO:0000259" key="3">
    <source>
        <dbReference type="Pfam" id="PF00144"/>
    </source>
</evidence>
<dbReference type="Gene3D" id="3.40.710.10">
    <property type="entry name" value="DD-peptidase/beta-lactamase superfamily"/>
    <property type="match status" value="1"/>
</dbReference>
<reference evidence="4 5" key="1">
    <citation type="submission" date="2024-09" db="EMBL/GenBank/DDBJ databases">
        <authorList>
            <person name="Sun Q."/>
            <person name="Mori K."/>
        </authorList>
    </citation>
    <scope>NUCLEOTIDE SEQUENCE [LARGE SCALE GENOMIC DNA]</scope>
    <source>
        <strain evidence="4 5">JCM 12763</strain>
    </source>
</reference>
<comment type="subcellular location">
    <subcellularLocation>
        <location evidence="1">Membrane</location>
    </subcellularLocation>
</comment>
<keyword evidence="4" id="KW-0378">Hydrolase</keyword>
<dbReference type="InterPro" id="IPR050491">
    <property type="entry name" value="AmpC-like"/>
</dbReference>
<protein>
    <submittedName>
        <fullName evidence="4">Serine hydrolase domain-containing protein</fullName>
        <ecNumber evidence="4">3.-.-.-</ecNumber>
    </submittedName>
</protein>
<feature type="domain" description="Beta-lactamase-related" evidence="3">
    <location>
        <begin position="24"/>
        <end position="343"/>
    </location>
</feature>
<comment type="caution">
    <text evidence="4">The sequence shown here is derived from an EMBL/GenBank/DDBJ whole genome shotgun (WGS) entry which is preliminary data.</text>
</comment>
<gene>
    <name evidence="4" type="ORF">ACFFN0_07000</name>
</gene>
<dbReference type="Pfam" id="PF00144">
    <property type="entry name" value="Beta-lactamase"/>
    <property type="match status" value="1"/>
</dbReference>
<dbReference type="GO" id="GO:0016787">
    <property type="term" value="F:hydrolase activity"/>
    <property type="evidence" value="ECO:0007669"/>
    <property type="project" value="UniProtKB-KW"/>
</dbReference>
<dbReference type="RefSeq" id="WP_141338169.1">
    <property type="nucleotide sequence ID" value="NZ_JBHMAX010000014.1"/>
</dbReference>
<evidence type="ECO:0000256" key="2">
    <source>
        <dbReference type="ARBA" id="ARBA00023136"/>
    </source>
</evidence>
<evidence type="ECO:0000313" key="5">
    <source>
        <dbReference type="Proteomes" id="UP001589613"/>
    </source>
</evidence>
<dbReference type="PANTHER" id="PTHR46825:SF11">
    <property type="entry name" value="PENICILLIN-BINDING PROTEIN 4"/>
    <property type="match status" value="1"/>
</dbReference>
<keyword evidence="2" id="KW-0472">Membrane</keyword>
<proteinExistence type="predicted"/>
<evidence type="ECO:0000256" key="1">
    <source>
        <dbReference type="ARBA" id="ARBA00004370"/>
    </source>
</evidence>
<keyword evidence="5" id="KW-1185">Reference proteome</keyword>
<dbReference type="InterPro" id="IPR012338">
    <property type="entry name" value="Beta-lactam/transpept-like"/>
</dbReference>
<sequence length="353" mass="37614">MSAHPWQSVLDEAHRLEAEDGFSGILRVSRGEEVLLESCHGLADRANGIPVHPGTRFATASLSKMFTAVGVLDAAGRGEVGVHDRVVDVLPPELRPRTLSPDVTVHHLLSHTSGVADYFEEDEDLPGYREDYGDIWDRIPNYRVRDYAALLPLFADLPPVCPPGTTYHYSNAGYVLLGILLSHVSGMPFAEAVTTRVLGPAGMADSGYPAFDEVHPDVAAGYLPPLAPGLPWRTNIYSVHPVGGGDGGAVATASDVDRFLRAVQQGGVWRGVSPADLLTPRVRAGGRWSVGYGVEVRDDGVFGKDGGDPGVFSVSLRRPEDGTTLVVLANVDEEAVPGLPDLTRAFVGAVLGR</sequence>
<organism evidence="4 5">
    <name type="scientific">Ornithinimicrobium kibberense</name>
    <dbReference type="NCBI Taxonomy" id="282060"/>
    <lineage>
        <taxon>Bacteria</taxon>
        <taxon>Bacillati</taxon>
        <taxon>Actinomycetota</taxon>
        <taxon>Actinomycetes</taxon>
        <taxon>Micrococcales</taxon>
        <taxon>Ornithinimicrobiaceae</taxon>
        <taxon>Ornithinimicrobium</taxon>
    </lineage>
</organism>
<evidence type="ECO:0000313" key="4">
    <source>
        <dbReference type="EMBL" id="MFB9731784.1"/>
    </source>
</evidence>
<dbReference type="EC" id="3.-.-.-" evidence="4"/>
<dbReference type="SUPFAM" id="SSF56601">
    <property type="entry name" value="beta-lactamase/transpeptidase-like"/>
    <property type="match status" value="1"/>
</dbReference>